<dbReference type="InterPro" id="IPR036291">
    <property type="entry name" value="NAD(P)-bd_dom_sf"/>
</dbReference>
<comment type="similarity">
    <text evidence="1">Belongs to the short-chain dehydrogenases/reductases (SDR) family.</text>
</comment>
<dbReference type="SMART" id="SM00822">
    <property type="entry name" value="PKS_KR"/>
    <property type="match status" value="1"/>
</dbReference>
<organism evidence="5 6">
    <name type="scientific">Quadrisphaera setariae</name>
    <dbReference type="NCBI Taxonomy" id="2593304"/>
    <lineage>
        <taxon>Bacteria</taxon>
        <taxon>Bacillati</taxon>
        <taxon>Actinomycetota</taxon>
        <taxon>Actinomycetes</taxon>
        <taxon>Kineosporiales</taxon>
        <taxon>Kineosporiaceae</taxon>
        <taxon>Quadrisphaera</taxon>
    </lineage>
</organism>
<comment type="caution">
    <text evidence="5">The sequence shown here is derived from an EMBL/GenBank/DDBJ whole genome shotgun (WGS) entry which is preliminary data.</text>
</comment>
<protein>
    <submittedName>
        <fullName evidence="5">SDR family NAD(P)-dependent oxidoreductase</fullName>
    </submittedName>
</protein>
<feature type="domain" description="Ketoreductase" evidence="4">
    <location>
        <begin position="59"/>
        <end position="252"/>
    </location>
</feature>
<dbReference type="PRINTS" id="PR00081">
    <property type="entry name" value="GDHRDH"/>
</dbReference>
<reference evidence="5 6" key="1">
    <citation type="submission" date="2019-07" db="EMBL/GenBank/DDBJ databases">
        <title>Quadrisphaera sp. strain DD2A genome sequencing and assembly.</title>
        <authorList>
            <person name="Kim I."/>
        </authorList>
    </citation>
    <scope>NUCLEOTIDE SEQUENCE [LARGE SCALE GENOMIC DNA]</scope>
    <source>
        <strain evidence="5 6">DD2A</strain>
    </source>
</reference>
<dbReference type="InterPro" id="IPR002347">
    <property type="entry name" value="SDR_fam"/>
</dbReference>
<evidence type="ECO:0000256" key="2">
    <source>
        <dbReference type="ARBA" id="ARBA00023002"/>
    </source>
</evidence>
<dbReference type="AlphaFoldDB" id="A0A5C8ZLP6"/>
<dbReference type="Pfam" id="PF00106">
    <property type="entry name" value="adh_short"/>
    <property type="match status" value="1"/>
</dbReference>
<keyword evidence="2" id="KW-0560">Oxidoreductase</keyword>
<dbReference type="InterPro" id="IPR020904">
    <property type="entry name" value="Sc_DH/Rdtase_CS"/>
</dbReference>
<keyword evidence="6" id="KW-1185">Reference proteome</keyword>
<accession>A0A5C8ZLP6</accession>
<dbReference type="PANTHER" id="PTHR44196">
    <property type="entry name" value="DEHYDROGENASE/REDUCTASE SDR FAMILY MEMBER 7B"/>
    <property type="match status" value="1"/>
</dbReference>
<gene>
    <name evidence="5" type="ORF">FMM08_02340</name>
</gene>
<dbReference type="PROSITE" id="PS00061">
    <property type="entry name" value="ADH_SHORT"/>
    <property type="match status" value="1"/>
</dbReference>
<dbReference type="EMBL" id="VKAC01000001">
    <property type="protein sequence ID" value="TXR58069.1"/>
    <property type="molecule type" value="Genomic_DNA"/>
</dbReference>
<dbReference type="InterPro" id="IPR057326">
    <property type="entry name" value="KR_dom"/>
</dbReference>
<name>A0A5C8ZLP6_9ACTN</name>
<evidence type="ECO:0000259" key="4">
    <source>
        <dbReference type="SMART" id="SM00822"/>
    </source>
</evidence>
<dbReference type="PANTHER" id="PTHR44196:SF1">
    <property type="entry name" value="DEHYDROGENASE_REDUCTASE SDR FAMILY MEMBER 7B"/>
    <property type="match status" value="1"/>
</dbReference>
<feature type="region of interest" description="Disordered" evidence="3">
    <location>
        <begin position="34"/>
        <end position="58"/>
    </location>
</feature>
<sequence length="309" mass="31834">MSGPSASMVGVRLPQLPLGDLADRLSDQIASRLAGRDGDPAAGPAAPPALPVRPPHEPKRVVLLGGTSDIGLALVRRLGRDRALDVVLAGRPGPRLSEAVTALVAEGHAARAVPLDARAPSTWSPALAEAFGSRGVAGGVPVGPVDVVVLAVGVLPDGKRSWQDPTAAADLVQVNTAAPVALAAEAAQRLKTQRGGTLVVLSSAAAVRARSTDFAYGASKAGLDAFASGLREAVRGDGVRVVVVRPGFVRTRMTAGRSAWLATTKEAVADLTAQGLEDERDVVWAPPGAQAVTEVLRWAPPRLLRRLRL</sequence>
<dbReference type="GO" id="GO:0016491">
    <property type="term" value="F:oxidoreductase activity"/>
    <property type="evidence" value="ECO:0007669"/>
    <property type="project" value="UniProtKB-KW"/>
</dbReference>
<proteinExistence type="inferred from homology"/>
<evidence type="ECO:0000313" key="6">
    <source>
        <dbReference type="Proteomes" id="UP000321234"/>
    </source>
</evidence>
<dbReference type="Proteomes" id="UP000321234">
    <property type="component" value="Unassembled WGS sequence"/>
</dbReference>
<evidence type="ECO:0000256" key="1">
    <source>
        <dbReference type="ARBA" id="ARBA00006484"/>
    </source>
</evidence>
<dbReference type="CDD" id="cd05233">
    <property type="entry name" value="SDR_c"/>
    <property type="match status" value="1"/>
</dbReference>
<dbReference type="Gene3D" id="3.40.50.720">
    <property type="entry name" value="NAD(P)-binding Rossmann-like Domain"/>
    <property type="match status" value="1"/>
</dbReference>
<dbReference type="GO" id="GO:0016020">
    <property type="term" value="C:membrane"/>
    <property type="evidence" value="ECO:0007669"/>
    <property type="project" value="TreeGrafter"/>
</dbReference>
<dbReference type="SUPFAM" id="SSF51735">
    <property type="entry name" value="NAD(P)-binding Rossmann-fold domains"/>
    <property type="match status" value="1"/>
</dbReference>
<dbReference type="RefSeq" id="WP_147924680.1">
    <property type="nucleotide sequence ID" value="NZ_VKAC01000001.1"/>
</dbReference>
<dbReference type="OrthoDB" id="5115951at2"/>
<evidence type="ECO:0000256" key="3">
    <source>
        <dbReference type="SAM" id="MobiDB-lite"/>
    </source>
</evidence>
<evidence type="ECO:0000313" key="5">
    <source>
        <dbReference type="EMBL" id="TXR58069.1"/>
    </source>
</evidence>